<gene>
    <name evidence="2" type="ORF">ACFOZ1_02030</name>
</gene>
<dbReference type="InterPro" id="IPR001296">
    <property type="entry name" value="Glyco_trans_1"/>
</dbReference>
<dbReference type="Gene3D" id="3.40.50.2000">
    <property type="entry name" value="Glycogen Phosphorylase B"/>
    <property type="match status" value="1"/>
</dbReference>
<keyword evidence="3" id="KW-1185">Reference proteome</keyword>
<dbReference type="SUPFAM" id="SSF53756">
    <property type="entry name" value="UDP-Glycosyltransferase/glycogen phosphorylase"/>
    <property type="match status" value="1"/>
</dbReference>
<dbReference type="EMBL" id="JBHSDV010000001">
    <property type="protein sequence ID" value="MFC4386581.1"/>
    <property type="molecule type" value="Genomic_DNA"/>
</dbReference>
<dbReference type="Proteomes" id="UP001595880">
    <property type="component" value="Unassembled WGS sequence"/>
</dbReference>
<dbReference type="EC" id="2.4.-.-" evidence="2"/>
<protein>
    <submittedName>
        <fullName evidence="2">Glycosyltransferase</fullName>
        <ecNumber evidence="2">2.4.-.-</ecNumber>
    </submittedName>
</protein>
<feature type="domain" description="Glycosyl transferase family 1" evidence="1">
    <location>
        <begin position="228"/>
        <end position="360"/>
    </location>
</feature>
<proteinExistence type="predicted"/>
<name>A0ABV8VS52_9BACI</name>
<sequence>MYDLSVTIKVKEVRVINILVLSEDYPSLNNKYAMSYVHSRNLIYKKHFNVSVLSFKSKVNYSYEGINVMSLNDFEKSEKDYHLLISHAPNVKNHVKFINKNSKLFRKIIFVIHGHEVLPLNNYYPENYKYNRSFFKKRMQSIYDKYKLRTLSKLFNNLFEQNKVKFFFVSSWMKEHFLKNIETYQDKVENNSEIIFNAANEAFISKKYQFDENNYLADFVSIRPLDQPKYGIDLIVKFAESNSNYTFHIYGEGSYFDYHAIPDNVKVIKSFIEQKDIPALLNKYKCALMPTRLDSQGVMVCEIATYGMPCITSDIPICREMLNEFPNVVFIPNSQFGYDNNYNSVLELYNIKNLPDKFHNNNTVNKEIEKIKNIINS</sequence>
<accession>A0ABV8VS52</accession>
<dbReference type="RefSeq" id="WP_390195297.1">
    <property type="nucleotide sequence ID" value="NZ_JBHSDV010000001.1"/>
</dbReference>
<keyword evidence="2" id="KW-0808">Transferase</keyword>
<keyword evidence="2" id="KW-0328">Glycosyltransferase</keyword>
<comment type="caution">
    <text evidence="2">The sequence shown here is derived from an EMBL/GenBank/DDBJ whole genome shotgun (WGS) entry which is preliminary data.</text>
</comment>
<reference evidence="3" key="1">
    <citation type="journal article" date="2019" name="Int. J. Syst. Evol. Microbiol.">
        <title>The Global Catalogue of Microorganisms (GCM) 10K type strain sequencing project: providing services to taxonomists for standard genome sequencing and annotation.</title>
        <authorList>
            <consortium name="The Broad Institute Genomics Platform"/>
            <consortium name="The Broad Institute Genome Sequencing Center for Infectious Disease"/>
            <person name="Wu L."/>
            <person name="Ma J."/>
        </authorList>
    </citation>
    <scope>NUCLEOTIDE SEQUENCE [LARGE SCALE GENOMIC DNA]</scope>
    <source>
        <strain evidence="3">KACC 14058</strain>
    </source>
</reference>
<evidence type="ECO:0000313" key="2">
    <source>
        <dbReference type="EMBL" id="MFC4386581.1"/>
    </source>
</evidence>
<dbReference type="Pfam" id="PF00534">
    <property type="entry name" value="Glycos_transf_1"/>
    <property type="match status" value="1"/>
</dbReference>
<organism evidence="2 3">
    <name type="scientific">Gracilibacillus marinus</name>
    <dbReference type="NCBI Taxonomy" id="630535"/>
    <lineage>
        <taxon>Bacteria</taxon>
        <taxon>Bacillati</taxon>
        <taxon>Bacillota</taxon>
        <taxon>Bacilli</taxon>
        <taxon>Bacillales</taxon>
        <taxon>Bacillaceae</taxon>
        <taxon>Gracilibacillus</taxon>
    </lineage>
</organism>
<dbReference type="GO" id="GO:0016757">
    <property type="term" value="F:glycosyltransferase activity"/>
    <property type="evidence" value="ECO:0007669"/>
    <property type="project" value="UniProtKB-KW"/>
</dbReference>
<evidence type="ECO:0000259" key="1">
    <source>
        <dbReference type="Pfam" id="PF00534"/>
    </source>
</evidence>
<evidence type="ECO:0000313" key="3">
    <source>
        <dbReference type="Proteomes" id="UP001595880"/>
    </source>
</evidence>